<sequence>MNLMDVRFNNAPISLISQRNYMWGKTIELKSVNWEPNWRRNEGEMSKTSSSIKNSFFSLGINYADSSMWKDSIVNGPLLMTIEGWEHWPDDYSKGGHLQSPEKLDLEQKMSEATSGKIDWHSTEVSSLIQKFSHRAKICGQ</sequence>
<organism evidence="1 2">
    <name type="scientific">Mycena maculata</name>
    <dbReference type="NCBI Taxonomy" id="230809"/>
    <lineage>
        <taxon>Eukaryota</taxon>
        <taxon>Fungi</taxon>
        <taxon>Dikarya</taxon>
        <taxon>Basidiomycota</taxon>
        <taxon>Agaricomycotina</taxon>
        <taxon>Agaricomycetes</taxon>
        <taxon>Agaricomycetidae</taxon>
        <taxon>Agaricales</taxon>
        <taxon>Marasmiineae</taxon>
        <taxon>Mycenaceae</taxon>
        <taxon>Mycena</taxon>
    </lineage>
</organism>
<proteinExistence type="predicted"/>
<dbReference type="EMBL" id="JARJLG010000119">
    <property type="protein sequence ID" value="KAJ7742170.1"/>
    <property type="molecule type" value="Genomic_DNA"/>
</dbReference>
<evidence type="ECO:0000313" key="2">
    <source>
        <dbReference type="Proteomes" id="UP001215280"/>
    </source>
</evidence>
<reference evidence="1" key="1">
    <citation type="submission" date="2023-03" db="EMBL/GenBank/DDBJ databases">
        <title>Massive genome expansion in bonnet fungi (Mycena s.s.) driven by repeated elements and novel gene families across ecological guilds.</title>
        <authorList>
            <consortium name="Lawrence Berkeley National Laboratory"/>
            <person name="Harder C.B."/>
            <person name="Miyauchi S."/>
            <person name="Viragh M."/>
            <person name="Kuo A."/>
            <person name="Thoen E."/>
            <person name="Andreopoulos B."/>
            <person name="Lu D."/>
            <person name="Skrede I."/>
            <person name="Drula E."/>
            <person name="Henrissat B."/>
            <person name="Morin E."/>
            <person name="Kohler A."/>
            <person name="Barry K."/>
            <person name="LaButti K."/>
            <person name="Morin E."/>
            <person name="Salamov A."/>
            <person name="Lipzen A."/>
            <person name="Mereny Z."/>
            <person name="Hegedus B."/>
            <person name="Baldrian P."/>
            <person name="Stursova M."/>
            <person name="Weitz H."/>
            <person name="Taylor A."/>
            <person name="Grigoriev I.V."/>
            <person name="Nagy L.G."/>
            <person name="Martin F."/>
            <person name="Kauserud H."/>
        </authorList>
    </citation>
    <scope>NUCLEOTIDE SEQUENCE</scope>
    <source>
        <strain evidence="1">CBHHK188m</strain>
    </source>
</reference>
<name>A0AAD7IH91_9AGAR</name>
<evidence type="ECO:0000313" key="1">
    <source>
        <dbReference type="EMBL" id="KAJ7742170.1"/>
    </source>
</evidence>
<dbReference type="AlphaFoldDB" id="A0AAD7IH91"/>
<keyword evidence="2" id="KW-1185">Reference proteome</keyword>
<accession>A0AAD7IH91</accession>
<comment type="caution">
    <text evidence="1">The sequence shown here is derived from an EMBL/GenBank/DDBJ whole genome shotgun (WGS) entry which is preliminary data.</text>
</comment>
<protein>
    <submittedName>
        <fullName evidence="1">Uncharacterized protein</fullName>
    </submittedName>
</protein>
<gene>
    <name evidence="1" type="ORF">DFH07DRAFT_777843</name>
</gene>
<dbReference type="Proteomes" id="UP001215280">
    <property type="component" value="Unassembled WGS sequence"/>
</dbReference>